<dbReference type="STRING" id="1465490.SAMN05444277_11572"/>
<evidence type="ECO:0000256" key="6">
    <source>
        <dbReference type="NCBIfam" id="TIGR01068"/>
    </source>
</evidence>
<dbReference type="Gene3D" id="3.40.30.10">
    <property type="entry name" value="Glutaredoxin"/>
    <property type="match status" value="1"/>
</dbReference>
<dbReference type="OrthoDB" id="9790390at2"/>
<feature type="active site" description="Nucleophile" evidence="7">
    <location>
        <position position="23"/>
    </location>
</feature>
<evidence type="ECO:0000256" key="7">
    <source>
        <dbReference type="PIRSR" id="PIRSR000077-1"/>
    </source>
</evidence>
<evidence type="ECO:0000256" key="5">
    <source>
        <dbReference type="ARBA" id="ARBA00023284"/>
    </source>
</evidence>
<gene>
    <name evidence="10" type="ORF">SAMN05444277_11572</name>
</gene>
<dbReference type="EMBL" id="FOXQ01000015">
    <property type="protein sequence ID" value="SFQ50225.1"/>
    <property type="molecule type" value="Genomic_DNA"/>
</dbReference>
<sequence length="98" mass="10985">MESFAQLIQSQQPVLVDFFATWCGPCKAMEPVIKDVAKSVEGKVRVVKVDIDKQRQIASQYNVSAVPTFMIFKNGNVVWRHPGMIDKSSLLNMLNQSA</sequence>
<feature type="disulfide bond" description="Redox-active" evidence="8">
    <location>
        <begin position="23"/>
        <end position="26"/>
    </location>
</feature>
<dbReference type="PANTHER" id="PTHR45663">
    <property type="entry name" value="GEO12009P1"/>
    <property type="match status" value="1"/>
</dbReference>
<evidence type="ECO:0000256" key="4">
    <source>
        <dbReference type="ARBA" id="ARBA00023157"/>
    </source>
</evidence>
<feature type="site" description="Deprotonates C-terminal active site Cys" evidence="7">
    <location>
        <position position="17"/>
    </location>
</feature>
<dbReference type="InterPro" id="IPR005746">
    <property type="entry name" value="Thioredoxin"/>
</dbReference>
<reference evidence="10 11" key="1">
    <citation type="submission" date="2016-10" db="EMBL/GenBank/DDBJ databases">
        <authorList>
            <person name="de Groot N.N."/>
        </authorList>
    </citation>
    <scope>NUCLEOTIDE SEQUENCE [LARGE SCALE GENOMIC DNA]</scope>
    <source>
        <strain evidence="10 11">DSM 28286</strain>
    </source>
</reference>
<dbReference type="GO" id="GO:0045454">
    <property type="term" value="P:cell redox homeostasis"/>
    <property type="evidence" value="ECO:0007669"/>
    <property type="project" value="TreeGrafter"/>
</dbReference>
<dbReference type="Pfam" id="PF00085">
    <property type="entry name" value="Thioredoxin"/>
    <property type="match status" value="1"/>
</dbReference>
<feature type="site" description="Contributes to redox potential value" evidence="7">
    <location>
        <position position="24"/>
    </location>
</feature>
<evidence type="ECO:0000313" key="11">
    <source>
        <dbReference type="Proteomes" id="UP000199031"/>
    </source>
</evidence>
<evidence type="ECO:0000259" key="9">
    <source>
        <dbReference type="PROSITE" id="PS51352"/>
    </source>
</evidence>
<dbReference type="PIRSF" id="PIRSF000077">
    <property type="entry name" value="Thioredoxin"/>
    <property type="match status" value="1"/>
</dbReference>
<accession>A0A1I5Z1L7</accession>
<dbReference type="GO" id="GO:0015035">
    <property type="term" value="F:protein-disulfide reductase activity"/>
    <property type="evidence" value="ECO:0007669"/>
    <property type="project" value="UniProtKB-UniRule"/>
</dbReference>
<keyword evidence="2" id="KW-0813">Transport</keyword>
<comment type="similarity">
    <text evidence="1">Belongs to the thioredoxin family.</text>
</comment>
<evidence type="ECO:0000256" key="2">
    <source>
        <dbReference type="ARBA" id="ARBA00022448"/>
    </source>
</evidence>
<feature type="domain" description="Thioredoxin" evidence="9">
    <location>
        <begin position="1"/>
        <end position="98"/>
    </location>
</feature>
<dbReference type="GO" id="GO:0005829">
    <property type="term" value="C:cytosol"/>
    <property type="evidence" value="ECO:0007669"/>
    <property type="project" value="TreeGrafter"/>
</dbReference>
<dbReference type="FunFam" id="3.40.30.10:FF:000001">
    <property type="entry name" value="Thioredoxin"/>
    <property type="match status" value="1"/>
</dbReference>
<dbReference type="PROSITE" id="PS51352">
    <property type="entry name" value="THIOREDOXIN_2"/>
    <property type="match status" value="1"/>
</dbReference>
<evidence type="ECO:0000256" key="8">
    <source>
        <dbReference type="PIRSR" id="PIRSR000077-4"/>
    </source>
</evidence>
<feature type="site" description="Contributes to redox potential value" evidence="7">
    <location>
        <position position="25"/>
    </location>
</feature>
<dbReference type="CDD" id="cd02947">
    <property type="entry name" value="TRX_family"/>
    <property type="match status" value="1"/>
</dbReference>
<dbReference type="PRINTS" id="PR00421">
    <property type="entry name" value="THIOREDOXIN"/>
</dbReference>
<feature type="active site" description="Nucleophile" evidence="7">
    <location>
        <position position="26"/>
    </location>
</feature>
<dbReference type="PANTHER" id="PTHR45663:SF11">
    <property type="entry name" value="GEO12009P1"/>
    <property type="match status" value="1"/>
</dbReference>
<keyword evidence="5 8" id="KW-0676">Redox-active center</keyword>
<evidence type="ECO:0000256" key="3">
    <source>
        <dbReference type="ARBA" id="ARBA00022982"/>
    </source>
</evidence>
<keyword evidence="4 8" id="KW-1015">Disulfide bond</keyword>
<dbReference type="InterPro" id="IPR036249">
    <property type="entry name" value="Thioredoxin-like_sf"/>
</dbReference>
<organism evidence="10 11">
    <name type="scientific">Parafilimonas terrae</name>
    <dbReference type="NCBI Taxonomy" id="1465490"/>
    <lineage>
        <taxon>Bacteria</taxon>
        <taxon>Pseudomonadati</taxon>
        <taxon>Bacteroidota</taxon>
        <taxon>Chitinophagia</taxon>
        <taxon>Chitinophagales</taxon>
        <taxon>Chitinophagaceae</taxon>
        <taxon>Parafilimonas</taxon>
    </lineage>
</organism>
<proteinExistence type="inferred from homology"/>
<evidence type="ECO:0000256" key="1">
    <source>
        <dbReference type="ARBA" id="ARBA00008987"/>
    </source>
</evidence>
<evidence type="ECO:0000313" key="10">
    <source>
        <dbReference type="EMBL" id="SFQ50225.1"/>
    </source>
</evidence>
<dbReference type="AlphaFoldDB" id="A0A1I5Z1L7"/>
<dbReference type="InterPro" id="IPR013766">
    <property type="entry name" value="Thioredoxin_domain"/>
</dbReference>
<dbReference type="PROSITE" id="PS00194">
    <property type="entry name" value="THIOREDOXIN_1"/>
    <property type="match status" value="1"/>
</dbReference>
<dbReference type="Proteomes" id="UP000199031">
    <property type="component" value="Unassembled WGS sequence"/>
</dbReference>
<dbReference type="InterPro" id="IPR017937">
    <property type="entry name" value="Thioredoxin_CS"/>
</dbReference>
<dbReference type="SUPFAM" id="SSF52833">
    <property type="entry name" value="Thioredoxin-like"/>
    <property type="match status" value="1"/>
</dbReference>
<keyword evidence="3" id="KW-0249">Electron transport</keyword>
<name>A0A1I5Z1L7_9BACT</name>
<dbReference type="RefSeq" id="WP_090662505.1">
    <property type="nucleotide sequence ID" value="NZ_FOXQ01000015.1"/>
</dbReference>
<protein>
    <recommendedName>
        <fullName evidence="6">Thioredoxin</fullName>
    </recommendedName>
</protein>
<keyword evidence="11" id="KW-1185">Reference proteome</keyword>
<dbReference type="NCBIfam" id="TIGR01068">
    <property type="entry name" value="thioredoxin"/>
    <property type="match status" value="1"/>
</dbReference>